<organism evidence="3 4">
    <name type="scientific">Microseira wollei NIES-4236</name>
    <dbReference type="NCBI Taxonomy" id="2530354"/>
    <lineage>
        <taxon>Bacteria</taxon>
        <taxon>Bacillati</taxon>
        <taxon>Cyanobacteriota</taxon>
        <taxon>Cyanophyceae</taxon>
        <taxon>Oscillatoriophycideae</taxon>
        <taxon>Aerosakkonematales</taxon>
        <taxon>Aerosakkonemataceae</taxon>
        <taxon>Microseira</taxon>
    </lineage>
</organism>
<proteinExistence type="predicted"/>
<dbReference type="EMBL" id="BLAY01000095">
    <property type="protein sequence ID" value="GET40632.1"/>
    <property type="molecule type" value="Genomic_DNA"/>
</dbReference>
<evidence type="ECO:0000313" key="4">
    <source>
        <dbReference type="Proteomes" id="UP001050975"/>
    </source>
</evidence>
<reference evidence="3" key="1">
    <citation type="submission" date="2019-10" db="EMBL/GenBank/DDBJ databases">
        <title>Draft genome sequece of Microseira wollei NIES-4236.</title>
        <authorList>
            <person name="Yamaguchi H."/>
            <person name="Suzuki S."/>
            <person name="Kawachi M."/>
        </authorList>
    </citation>
    <scope>NUCLEOTIDE SEQUENCE</scope>
    <source>
        <strain evidence="3">NIES-4236</strain>
    </source>
</reference>
<dbReference type="CDD" id="cd06260">
    <property type="entry name" value="DUF820-like"/>
    <property type="match status" value="1"/>
</dbReference>
<accession>A0AAV3XM84</accession>
<dbReference type="Gene3D" id="3.90.1570.10">
    <property type="entry name" value="tt1808, chain A"/>
    <property type="match status" value="1"/>
</dbReference>
<sequence>MYVPESQPSSTESLPTMYDLPSDYPGDPGLPDEFHSWQAGEALPTMYDLPSEYPGEPALPDEFHVWQAYLLSDTCCPPTYPPNRVFTAIDLYLYYDANHLNWYKRPDWFAVVDIPKLYQERDLRLSYVIWQEKVSPLVVVELLSPGTEDEDLGLTTQEPNKPPTKWQVYERILQVPYYFVFSRYNNELRVFRLVNRRYREQILTEPRFWIPELELGIGLWSGSYKDRQRFWLRWYDADGNWIPTPEESAIQERQSKESAIAKAERLAQRLRNMGINPDEL</sequence>
<feature type="region of interest" description="Disordered" evidence="1">
    <location>
        <begin position="1"/>
        <end position="22"/>
    </location>
</feature>
<dbReference type="Pfam" id="PF05685">
    <property type="entry name" value="Uma2"/>
    <property type="match status" value="1"/>
</dbReference>
<feature type="domain" description="Putative restriction endonuclease" evidence="2">
    <location>
        <begin position="32"/>
        <end position="220"/>
    </location>
</feature>
<evidence type="ECO:0000313" key="3">
    <source>
        <dbReference type="EMBL" id="GET40632.1"/>
    </source>
</evidence>
<keyword evidence="4" id="KW-1185">Reference proteome</keyword>
<dbReference type="InterPro" id="IPR012296">
    <property type="entry name" value="Nuclease_put_TT1808"/>
</dbReference>
<dbReference type="RefSeq" id="WP_226586641.1">
    <property type="nucleotide sequence ID" value="NZ_BLAY01000095.1"/>
</dbReference>
<protein>
    <recommendedName>
        <fullName evidence="2">Putative restriction endonuclease domain-containing protein</fullName>
    </recommendedName>
</protein>
<gene>
    <name evidence="3" type="ORF">MiSe_54430</name>
</gene>
<dbReference type="PANTHER" id="PTHR33352">
    <property type="entry name" value="SLR1095 PROTEIN"/>
    <property type="match status" value="1"/>
</dbReference>
<name>A0AAV3XM84_9CYAN</name>
<comment type="caution">
    <text evidence="3">The sequence shown here is derived from an EMBL/GenBank/DDBJ whole genome shotgun (WGS) entry which is preliminary data.</text>
</comment>
<dbReference type="SUPFAM" id="SSF52980">
    <property type="entry name" value="Restriction endonuclease-like"/>
    <property type="match status" value="1"/>
</dbReference>
<feature type="compositionally biased region" description="Polar residues" evidence="1">
    <location>
        <begin position="1"/>
        <end position="14"/>
    </location>
</feature>
<dbReference type="InterPro" id="IPR008538">
    <property type="entry name" value="Uma2"/>
</dbReference>
<dbReference type="InterPro" id="IPR011335">
    <property type="entry name" value="Restrct_endonuc-II-like"/>
</dbReference>
<evidence type="ECO:0000256" key="1">
    <source>
        <dbReference type="SAM" id="MobiDB-lite"/>
    </source>
</evidence>
<evidence type="ECO:0000259" key="2">
    <source>
        <dbReference type="Pfam" id="PF05685"/>
    </source>
</evidence>
<dbReference type="AlphaFoldDB" id="A0AAV3XM84"/>
<dbReference type="Proteomes" id="UP001050975">
    <property type="component" value="Unassembled WGS sequence"/>
</dbReference>
<dbReference type="PANTHER" id="PTHR33352:SF3">
    <property type="entry name" value="SLR1612 PROTEIN"/>
    <property type="match status" value="1"/>
</dbReference>